<name>A0ABR5F3Z6_9ACTN</name>
<comment type="caution">
    <text evidence="1">The sequence shown here is derived from an EMBL/GenBank/DDBJ whole genome shotgun (WGS) entry which is preliminary data.</text>
</comment>
<dbReference type="Gene3D" id="1.25.40.10">
    <property type="entry name" value="Tetratricopeptide repeat domain"/>
    <property type="match status" value="1"/>
</dbReference>
<evidence type="ECO:0000313" key="2">
    <source>
        <dbReference type="Proteomes" id="UP000035425"/>
    </source>
</evidence>
<sequence>MGEGQMPPRRVTIGPLQHARQIRGLSLARAAEEIKSLAEDIGRPWDALTAQRLSEYEGGKRPSWEHCDLLARYYCTNVVALGWACDYTGPESGALALLSNSVDDGEARWADADLDLLWRPDGLNVGFEEVTANMERRKFLSVSGVALTSVAHHWLMTDSAGLAATLEGKRVSDSLVAGFERRVETLRRMDDVLGGDDIYELSMAELRVAVRVLRTALYGHAHEARLYAVAAELARLAGWAAFDSGYHGGAQRLWMVALRAAGEAGQPALGANILRCMAEQASWYGDPNDAITMLRSAQAGARTAMTATEKAAISGALALAYGRAGESASAARTAEDAVHLINQSQPAEDPPHIYWCVPPCISLFAGEALLSSGDGAAAIPYLDAAAEGLAGDFPRARVEAMTRLGVAHVRAGDAEAAVQLGHQAVEQAALLDSGMAGRDVATLCREIELTGYPGAADLTDHARVALTAVGSA</sequence>
<organism evidence="1 2">
    <name type="scientific">Protofrankia coriariae</name>
    <dbReference type="NCBI Taxonomy" id="1562887"/>
    <lineage>
        <taxon>Bacteria</taxon>
        <taxon>Bacillati</taxon>
        <taxon>Actinomycetota</taxon>
        <taxon>Actinomycetes</taxon>
        <taxon>Frankiales</taxon>
        <taxon>Frankiaceae</taxon>
        <taxon>Protofrankia</taxon>
    </lineage>
</organism>
<dbReference type="Proteomes" id="UP000035425">
    <property type="component" value="Unassembled WGS sequence"/>
</dbReference>
<reference evidence="1 2" key="1">
    <citation type="submission" date="2014-12" db="EMBL/GenBank/DDBJ databases">
        <title>Frankia sp. BMG5.1 draft genome.</title>
        <authorList>
            <person name="Gtari M."/>
            <person name="Ghodhbane-Gtari F."/>
            <person name="Nouioui I."/>
            <person name="Ktari A."/>
            <person name="Hezbri K."/>
            <person name="Mimouni W."/>
            <person name="Sbissi I."/>
            <person name="Ayari A."/>
            <person name="Yamanaka T."/>
            <person name="Normand P."/>
            <person name="Tisa L.S."/>
            <person name="Boudabous A."/>
        </authorList>
    </citation>
    <scope>NUCLEOTIDE SEQUENCE [LARGE SCALE GENOMIC DNA]</scope>
    <source>
        <strain evidence="1 2">BMG5.1</strain>
    </source>
</reference>
<protein>
    <recommendedName>
        <fullName evidence="3">XRE family transcriptional regulator</fullName>
    </recommendedName>
</protein>
<dbReference type="InterPro" id="IPR011990">
    <property type="entry name" value="TPR-like_helical_dom_sf"/>
</dbReference>
<evidence type="ECO:0000313" key="1">
    <source>
        <dbReference type="EMBL" id="KLL11415.1"/>
    </source>
</evidence>
<accession>A0ABR5F3Z6</accession>
<gene>
    <name evidence="1" type="ORF">FrCorBMG51_11735</name>
</gene>
<dbReference type="InterPro" id="IPR001387">
    <property type="entry name" value="Cro/C1-type_HTH"/>
</dbReference>
<proteinExistence type="predicted"/>
<dbReference type="CDD" id="cd00093">
    <property type="entry name" value="HTH_XRE"/>
    <property type="match status" value="1"/>
</dbReference>
<dbReference type="EMBL" id="JWIO01000015">
    <property type="protein sequence ID" value="KLL11415.1"/>
    <property type="molecule type" value="Genomic_DNA"/>
</dbReference>
<evidence type="ECO:0008006" key="3">
    <source>
        <dbReference type="Google" id="ProtNLM"/>
    </source>
</evidence>
<keyword evidence="2" id="KW-1185">Reference proteome</keyword>